<accession>A0A1R3H5S4</accession>
<dbReference type="Proteomes" id="UP000187203">
    <property type="component" value="Unassembled WGS sequence"/>
</dbReference>
<proteinExistence type="predicted"/>
<evidence type="ECO:0000313" key="2">
    <source>
        <dbReference type="Proteomes" id="UP000187203"/>
    </source>
</evidence>
<sequence length="109" mass="12305">MEVVIQELCLREIMKTDCLYGGMLSGHGVNHVGDEIPPKYHSLLPNHVLYWQVRIVCGQDDHELTEQFTMIGRGVRIEYSLCLIGTHLAVTEAFSSMCCFVHPTSHNCT</sequence>
<dbReference type="AlphaFoldDB" id="A0A1R3H5S4"/>
<evidence type="ECO:0000313" key="1">
    <source>
        <dbReference type="EMBL" id="OMO65715.1"/>
    </source>
</evidence>
<organism evidence="1 2">
    <name type="scientific">Corchorus olitorius</name>
    <dbReference type="NCBI Taxonomy" id="93759"/>
    <lineage>
        <taxon>Eukaryota</taxon>
        <taxon>Viridiplantae</taxon>
        <taxon>Streptophyta</taxon>
        <taxon>Embryophyta</taxon>
        <taxon>Tracheophyta</taxon>
        <taxon>Spermatophyta</taxon>
        <taxon>Magnoliopsida</taxon>
        <taxon>eudicotyledons</taxon>
        <taxon>Gunneridae</taxon>
        <taxon>Pentapetalae</taxon>
        <taxon>rosids</taxon>
        <taxon>malvids</taxon>
        <taxon>Malvales</taxon>
        <taxon>Malvaceae</taxon>
        <taxon>Grewioideae</taxon>
        <taxon>Apeibeae</taxon>
        <taxon>Corchorus</taxon>
    </lineage>
</organism>
<protein>
    <submittedName>
        <fullName evidence="1">Uncharacterized protein</fullName>
    </submittedName>
</protein>
<name>A0A1R3H5S4_9ROSI</name>
<keyword evidence="2" id="KW-1185">Reference proteome</keyword>
<dbReference type="EMBL" id="AWUE01020812">
    <property type="protein sequence ID" value="OMO65715.1"/>
    <property type="molecule type" value="Genomic_DNA"/>
</dbReference>
<comment type="caution">
    <text evidence="1">The sequence shown here is derived from an EMBL/GenBank/DDBJ whole genome shotgun (WGS) entry which is preliminary data.</text>
</comment>
<reference evidence="2" key="1">
    <citation type="submission" date="2013-09" db="EMBL/GenBank/DDBJ databases">
        <title>Corchorus olitorius genome sequencing.</title>
        <authorList>
            <person name="Alam M."/>
            <person name="Haque M.S."/>
            <person name="Islam M.S."/>
            <person name="Emdad E.M."/>
            <person name="Islam M.M."/>
            <person name="Ahmed B."/>
            <person name="Halim A."/>
            <person name="Hossen Q.M.M."/>
            <person name="Hossain M.Z."/>
            <person name="Ahmed R."/>
            <person name="Khan M.M."/>
            <person name="Islam R."/>
            <person name="Rashid M.M."/>
            <person name="Khan S.A."/>
            <person name="Rahman M.S."/>
            <person name="Alam M."/>
            <person name="Yahiya A.S."/>
            <person name="Khan M.S."/>
            <person name="Azam M.S."/>
            <person name="Haque T."/>
            <person name="Lashkar M.Z.H."/>
            <person name="Akhand A.I."/>
            <person name="Morshed G."/>
            <person name="Roy S."/>
            <person name="Uddin K.S."/>
            <person name="Rabeya T."/>
            <person name="Hossain A.S."/>
            <person name="Chowdhury A."/>
            <person name="Snigdha A.R."/>
            <person name="Mortoza M.S."/>
            <person name="Matin S.A."/>
            <person name="Hoque S.M.E."/>
            <person name="Islam M.K."/>
            <person name="Roy D.K."/>
            <person name="Haider R."/>
            <person name="Moosa M.M."/>
            <person name="Elias S.M."/>
            <person name="Hasan A.M."/>
            <person name="Jahan S."/>
            <person name="Shafiuddin M."/>
            <person name="Mahmood N."/>
            <person name="Shommy N.S."/>
        </authorList>
    </citation>
    <scope>NUCLEOTIDE SEQUENCE [LARGE SCALE GENOMIC DNA]</scope>
    <source>
        <strain evidence="2">cv. O-4</strain>
    </source>
</reference>
<gene>
    <name evidence="1" type="ORF">COLO4_31052</name>
</gene>